<dbReference type="Gramene" id="Kaladp0030s0092.1.v1.1">
    <property type="protein sequence ID" value="Kaladp0030s0092.1.v1.1"/>
    <property type="gene ID" value="Kaladp0030s0092.v1.1"/>
</dbReference>
<evidence type="ECO:0000256" key="1">
    <source>
        <dbReference type="SAM" id="Coils"/>
    </source>
</evidence>
<evidence type="ECO:0000313" key="4">
    <source>
        <dbReference type="Proteomes" id="UP000594263"/>
    </source>
</evidence>
<accession>A0A7N0ZT19</accession>
<protein>
    <recommendedName>
        <fullName evidence="5">rRNA-processing protein FYV7</fullName>
    </recommendedName>
</protein>
<dbReference type="InterPro" id="IPR013730">
    <property type="entry name" value="Fyv7/TAP26"/>
</dbReference>
<dbReference type="AlphaFoldDB" id="A0A7N0ZT19"/>
<dbReference type="PANTHER" id="PTHR15657:SF1">
    <property type="entry name" value="THYROID TRANSCRIPTION FACTOR 1-ASSOCIATED PROTEIN 26"/>
    <property type="match status" value="1"/>
</dbReference>
<sequence length="196" mass="22559">MKNRVSGGDSGGNAGRSSSAEGKNASKNLKRNKRRLGGGGLSLEAFANLKSKSNGYNPAIIKKQREFYKNAKYISKYKKVLKKEELPNELSMKIEPLEDDIEAKDDTETSANSRVKKNKHKTYKLNELYEQKRQEDERARKEREAIIQAKEQARKEALFRRKTARKNMFKKTRSGQPVMKYRMEQLLETIQASVKK</sequence>
<dbReference type="GO" id="GO:0005634">
    <property type="term" value="C:nucleus"/>
    <property type="evidence" value="ECO:0007669"/>
    <property type="project" value="TreeGrafter"/>
</dbReference>
<evidence type="ECO:0000313" key="3">
    <source>
        <dbReference type="EnsemblPlants" id="Kaladp0030s0092.1.v1.1"/>
    </source>
</evidence>
<proteinExistence type="predicted"/>
<dbReference type="Proteomes" id="UP000594263">
    <property type="component" value="Unplaced"/>
</dbReference>
<reference evidence="3" key="1">
    <citation type="submission" date="2021-01" db="UniProtKB">
        <authorList>
            <consortium name="EnsemblPlants"/>
        </authorList>
    </citation>
    <scope>IDENTIFICATION</scope>
</reference>
<evidence type="ECO:0000256" key="2">
    <source>
        <dbReference type="SAM" id="MobiDB-lite"/>
    </source>
</evidence>
<evidence type="ECO:0008006" key="5">
    <source>
        <dbReference type="Google" id="ProtNLM"/>
    </source>
</evidence>
<dbReference type="OMA" id="FRMEHLL"/>
<feature type="region of interest" description="Disordered" evidence="2">
    <location>
        <begin position="1"/>
        <end position="40"/>
    </location>
</feature>
<name>A0A7N0ZT19_KALFE</name>
<dbReference type="PANTHER" id="PTHR15657">
    <property type="entry name" value="THYROID TRANSCRIPTION FACTOR 1-ASSOCIATED PROTEIN 26"/>
    <property type="match status" value="1"/>
</dbReference>
<feature type="coiled-coil region" evidence="1">
    <location>
        <begin position="125"/>
        <end position="156"/>
    </location>
</feature>
<dbReference type="Pfam" id="PF08524">
    <property type="entry name" value="rRNA_processing"/>
    <property type="match status" value="1"/>
</dbReference>
<organism evidence="3 4">
    <name type="scientific">Kalanchoe fedtschenkoi</name>
    <name type="common">Lavender scallops</name>
    <name type="synonym">South American air plant</name>
    <dbReference type="NCBI Taxonomy" id="63787"/>
    <lineage>
        <taxon>Eukaryota</taxon>
        <taxon>Viridiplantae</taxon>
        <taxon>Streptophyta</taxon>
        <taxon>Embryophyta</taxon>
        <taxon>Tracheophyta</taxon>
        <taxon>Spermatophyta</taxon>
        <taxon>Magnoliopsida</taxon>
        <taxon>eudicotyledons</taxon>
        <taxon>Gunneridae</taxon>
        <taxon>Pentapetalae</taxon>
        <taxon>Saxifragales</taxon>
        <taxon>Crassulaceae</taxon>
        <taxon>Kalanchoe</taxon>
    </lineage>
</organism>
<keyword evidence="4" id="KW-1185">Reference proteome</keyword>
<dbReference type="EnsemblPlants" id="Kaladp0030s0092.1.v1.1">
    <property type="protein sequence ID" value="Kaladp0030s0092.1.v1.1"/>
    <property type="gene ID" value="Kaladp0030s0092.v1.1"/>
</dbReference>
<keyword evidence="1" id="KW-0175">Coiled coil</keyword>